<organism evidence="2 3">
    <name type="scientific">Paraclostridium bifermentans ATCC 638 = DSM 14991</name>
    <dbReference type="NCBI Taxonomy" id="1233171"/>
    <lineage>
        <taxon>Bacteria</taxon>
        <taxon>Bacillati</taxon>
        <taxon>Bacillota</taxon>
        <taxon>Clostridia</taxon>
        <taxon>Peptostreptococcales</taxon>
        <taxon>Peptostreptococcaceae</taxon>
        <taxon>Paraclostridium</taxon>
    </lineage>
</organism>
<dbReference type="AlphaFoldDB" id="T4VE38"/>
<keyword evidence="1" id="KW-0472">Membrane</keyword>
<protein>
    <submittedName>
        <fullName evidence="2">Uncharacterized protein</fullName>
    </submittedName>
</protein>
<gene>
    <name evidence="2" type="ORF">C672_3652</name>
</gene>
<sequence>MRIKSSASLKPLNLATDIIGLSMITCTAVIDNMLYIEMLVLTIIGFGLIKLDIE</sequence>
<dbReference type="EMBL" id="AVNC01000023">
    <property type="protein sequence ID" value="EQK39753.1"/>
    <property type="molecule type" value="Genomic_DNA"/>
</dbReference>
<evidence type="ECO:0000313" key="2">
    <source>
        <dbReference type="EMBL" id="EQK39753.1"/>
    </source>
</evidence>
<proteinExistence type="predicted"/>
<dbReference type="Proteomes" id="UP000015688">
    <property type="component" value="Unassembled WGS sequence"/>
</dbReference>
<accession>T4VE38</accession>
<keyword evidence="1" id="KW-1133">Transmembrane helix</keyword>
<feature type="transmembrane region" description="Helical" evidence="1">
    <location>
        <begin position="36"/>
        <end position="53"/>
    </location>
</feature>
<dbReference type="RefSeq" id="WP_021434509.1">
    <property type="nucleotide sequence ID" value="NZ_AVNC01000023.1"/>
</dbReference>
<dbReference type="PATRIC" id="fig|1233171.3.peg.3518"/>
<evidence type="ECO:0000313" key="3">
    <source>
        <dbReference type="Proteomes" id="UP000015688"/>
    </source>
</evidence>
<evidence type="ECO:0000256" key="1">
    <source>
        <dbReference type="SAM" id="Phobius"/>
    </source>
</evidence>
<name>T4VE38_PARBF</name>
<keyword evidence="1" id="KW-0812">Transmembrane</keyword>
<comment type="caution">
    <text evidence="2">The sequence shown here is derived from an EMBL/GenBank/DDBJ whole genome shotgun (WGS) entry which is preliminary data.</text>
</comment>
<reference evidence="2 3" key="1">
    <citation type="submission" date="2013-06" db="EMBL/GenBank/DDBJ databases">
        <authorList>
            <person name="Walk S."/>
            <person name="Aronoff D."/>
            <person name="Young V.Y."/>
            <person name="Marsh J."/>
            <person name="Harrison L."/>
            <person name="Daugherty S.C."/>
            <person name="Shefchek K.A."/>
            <person name="Hine E.E."/>
            <person name="Tallon L.J."/>
            <person name="Sadzewicz L.K."/>
            <person name="Rasko D.A."/>
        </authorList>
    </citation>
    <scope>NUCLEOTIDE SEQUENCE [LARGE SCALE GENOMIC DNA]</scope>
    <source>
        <strain evidence="2 3">ATCC 638</strain>
    </source>
</reference>